<dbReference type="InterPro" id="IPR015943">
    <property type="entry name" value="WD40/YVTN_repeat-like_dom_sf"/>
</dbReference>
<dbReference type="Proteomes" id="UP000324222">
    <property type="component" value="Unassembled WGS sequence"/>
</dbReference>
<dbReference type="InterPro" id="IPR049567">
    <property type="entry name" value="WDR59-like"/>
</dbReference>
<evidence type="ECO:0000256" key="2">
    <source>
        <dbReference type="ARBA" id="ARBA00022737"/>
    </source>
</evidence>
<dbReference type="OrthoDB" id="311712at2759"/>
<dbReference type="Pfam" id="PF00400">
    <property type="entry name" value="WD40"/>
    <property type="match status" value="3"/>
</dbReference>
<proteinExistence type="predicted"/>
<dbReference type="InterPro" id="IPR001680">
    <property type="entry name" value="WD40_rpt"/>
</dbReference>
<keyword evidence="6" id="KW-1185">Reference proteome</keyword>
<dbReference type="PANTHER" id="PTHR46170">
    <property type="entry name" value="GATOR COMPLEX PROTEIN WDR59"/>
    <property type="match status" value="1"/>
</dbReference>
<dbReference type="SUPFAM" id="SSF50978">
    <property type="entry name" value="WD40 repeat-like"/>
    <property type="match status" value="1"/>
</dbReference>
<reference evidence="5 6" key="1">
    <citation type="submission" date="2019-05" db="EMBL/GenBank/DDBJ databases">
        <title>Another draft genome of Portunus trituberculatus and its Hox gene families provides insights of decapod evolution.</title>
        <authorList>
            <person name="Jeong J.-H."/>
            <person name="Song I."/>
            <person name="Kim S."/>
            <person name="Choi T."/>
            <person name="Kim D."/>
            <person name="Ryu S."/>
            <person name="Kim W."/>
        </authorList>
    </citation>
    <scope>NUCLEOTIDE SEQUENCE [LARGE SCALE GENOMIC DNA]</scope>
    <source>
        <tissue evidence="5">Muscle</tissue>
    </source>
</reference>
<dbReference type="GO" id="GO:0005774">
    <property type="term" value="C:vacuolar membrane"/>
    <property type="evidence" value="ECO:0007669"/>
    <property type="project" value="TreeGrafter"/>
</dbReference>
<dbReference type="InterPro" id="IPR019775">
    <property type="entry name" value="WD40_repeat_CS"/>
</dbReference>
<dbReference type="SMART" id="SM00320">
    <property type="entry name" value="WD40"/>
    <property type="match status" value="4"/>
</dbReference>
<feature type="region of interest" description="Disordered" evidence="4">
    <location>
        <begin position="266"/>
        <end position="286"/>
    </location>
</feature>
<dbReference type="EMBL" id="VSRR010018443">
    <property type="protein sequence ID" value="MPC61350.1"/>
    <property type="molecule type" value="Genomic_DNA"/>
</dbReference>
<keyword evidence="2" id="KW-0677">Repeat</keyword>
<organism evidence="5 6">
    <name type="scientific">Portunus trituberculatus</name>
    <name type="common">Swimming crab</name>
    <name type="synonym">Neptunus trituberculatus</name>
    <dbReference type="NCBI Taxonomy" id="210409"/>
    <lineage>
        <taxon>Eukaryota</taxon>
        <taxon>Metazoa</taxon>
        <taxon>Ecdysozoa</taxon>
        <taxon>Arthropoda</taxon>
        <taxon>Crustacea</taxon>
        <taxon>Multicrustacea</taxon>
        <taxon>Malacostraca</taxon>
        <taxon>Eumalacostraca</taxon>
        <taxon>Eucarida</taxon>
        <taxon>Decapoda</taxon>
        <taxon>Pleocyemata</taxon>
        <taxon>Brachyura</taxon>
        <taxon>Eubrachyura</taxon>
        <taxon>Portunoidea</taxon>
        <taxon>Portunidae</taxon>
        <taxon>Portuninae</taxon>
        <taxon>Portunus</taxon>
    </lineage>
</organism>
<sequence length="297" mass="33469">MSSLRAHTRTITDLNWHRMDPHLLATCSIDTFVHIWDTREPRKPVSSLSSIAGASQVKWNKLNQNMLASGHDCDIRVWDSRKTSQPIQFISAHLSKIQGLDWSPNHERHLVTSSNDCTVKFFDISNPRKAENFINTLSPVWRARYTPFGEGVVTVVAPQLRRGENPLLLWAVQDVTAPVHTFVGHSDMVLEFEWRLSGPGEHQLVTWARDHSLRIWRVDQHLQRMCGEEVGLGESTDSEFTSEAVTLGPVESEGEGEAGRVLALLGEDQDTPNMSGENEDVRSDSARQGTQFITAFY</sequence>
<name>A0A5B7GME6_PORTR</name>
<feature type="repeat" description="WD" evidence="3">
    <location>
        <begin position="4"/>
        <end position="46"/>
    </location>
</feature>
<dbReference type="GO" id="GO:0034198">
    <property type="term" value="P:cellular response to amino acid starvation"/>
    <property type="evidence" value="ECO:0007669"/>
    <property type="project" value="TreeGrafter"/>
</dbReference>
<dbReference type="Gene3D" id="2.130.10.10">
    <property type="entry name" value="YVTN repeat-like/Quinoprotein amine dehydrogenase"/>
    <property type="match status" value="2"/>
</dbReference>
<keyword evidence="1 3" id="KW-0853">WD repeat</keyword>
<comment type="caution">
    <text evidence="5">The sequence shown here is derived from an EMBL/GenBank/DDBJ whole genome shotgun (WGS) entry which is preliminary data.</text>
</comment>
<feature type="repeat" description="WD" evidence="3">
    <location>
        <begin position="90"/>
        <end position="132"/>
    </location>
</feature>
<evidence type="ECO:0000313" key="5">
    <source>
        <dbReference type="EMBL" id="MPC61350.1"/>
    </source>
</evidence>
<evidence type="ECO:0000256" key="1">
    <source>
        <dbReference type="ARBA" id="ARBA00022574"/>
    </source>
</evidence>
<evidence type="ECO:0000313" key="6">
    <source>
        <dbReference type="Proteomes" id="UP000324222"/>
    </source>
</evidence>
<evidence type="ECO:0000256" key="3">
    <source>
        <dbReference type="PROSITE-ProRule" id="PRU00221"/>
    </source>
</evidence>
<dbReference type="GO" id="GO:0035591">
    <property type="term" value="F:signaling adaptor activity"/>
    <property type="evidence" value="ECO:0007669"/>
    <property type="project" value="TreeGrafter"/>
</dbReference>
<dbReference type="PROSITE" id="PS50082">
    <property type="entry name" value="WD_REPEATS_2"/>
    <property type="match status" value="2"/>
</dbReference>
<dbReference type="GO" id="GO:1904263">
    <property type="term" value="P:positive regulation of TORC1 signaling"/>
    <property type="evidence" value="ECO:0007669"/>
    <property type="project" value="TreeGrafter"/>
</dbReference>
<protein>
    <submittedName>
        <fullName evidence="5">WD repeat-containing protein 59</fullName>
    </submittedName>
</protein>
<gene>
    <name evidence="5" type="primary">WDR59_1</name>
    <name evidence="5" type="ORF">E2C01_055420</name>
</gene>
<dbReference type="InterPro" id="IPR036322">
    <property type="entry name" value="WD40_repeat_dom_sf"/>
</dbReference>
<dbReference type="PANTHER" id="PTHR46170:SF1">
    <property type="entry name" value="GATOR COMPLEX PROTEIN WDR59"/>
    <property type="match status" value="1"/>
</dbReference>
<accession>A0A5B7GME6</accession>
<dbReference type="PROSITE" id="PS00678">
    <property type="entry name" value="WD_REPEATS_1"/>
    <property type="match status" value="1"/>
</dbReference>
<dbReference type="AlphaFoldDB" id="A0A5B7GME6"/>
<dbReference type="GO" id="GO:0035859">
    <property type="term" value="C:Seh1-associated complex"/>
    <property type="evidence" value="ECO:0007669"/>
    <property type="project" value="TreeGrafter"/>
</dbReference>
<evidence type="ECO:0000256" key="4">
    <source>
        <dbReference type="SAM" id="MobiDB-lite"/>
    </source>
</evidence>